<reference evidence="1 2" key="1">
    <citation type="journal article" date="2019" name="Sci. Rep.">
        <title>Sulfobacillus thermotolerans: new insights into resistance and metabolic capacities of acidophilic chemolithotrophs.</title>
        <authorList>
            <person name="Panyushkina A.E."/>
            <person name="Babenko V.V."/>
            <person name="Nikitina A.S."/>
            <person name="Selezneva O.V."/>
            <person name="Tsaplina I.A."/>
            <person name="Letarova M.A."/>
            <person name="Kostryukova E.S."/>
            <person name="Letarov A.V."/>
        </authorList>
    </citation>
    <scope>NUCLEOTIDE SEQUENCE [LARGE SCALE GENOMIC DNA]</scope>
    <source>
        <strain evidence="1 2">Kr1</strain>
    </source>
</reference>
<evidence type="ECO:0008006" key="3">
    <source>
        <dbReference type="Google" id="ProtNLM"/>
    </source>
</evidence>
<dbReference type="Proteomes" id="UP000325292">
    <property type="component" value="Chromosome"/>
</dbReference>
<dbReference type="InterPro" id="IPR019241">
    <property type="entry name" value="DUF2197"/>
</dbReference>
<organism evidence="1 2">
    <name type="scientific">Sulfobacillus thermotolerans</name>
    <dbReference type="NCBI Taxonomy" id="338644"/>
    <lineage>
        <taxon>Bacteria</taxon>
        <taxon>Bacillati</taxon>
        <taxon>Bacillota</taxon>
        <taxon>Clostridia</taxon>
        <taxon>Eubacteriales</taxon>
        <taxon>Clostridiales Family XVII. Incertae Sedis</taxon>
        <taxon>Sulfobacillus</taxon>
    </lineage>
</organism>
<protein>
    <recommendedName>
        <fullName evidence="3">DUF2197 domain-containing protein</fullName>
    </recommendedName>
</protein>
<evidence type="ECO:0000313" key="1">
    <source>
        <dbReference type="EMBL" id="AUW93648.1"/>
    </source>
</evidence>
<keyword evidence="2" id="KW-1185">Reference proteome</keyword>
<proteinExistence type="predicted"/>
<evidence type="ECO:0000313" key="2">
    <source>
        <dbReference type="Proteomes" id="UP000325292"/>
    </source>
</evidence>
<dbReference type="Pfam" id="PF09963">
    <property type="entry name" value="DUF2197"/>
    <property type="match status" value="1"/>
</dbReference>
<accession>A0ABM6RQR5</accession>
<name>A0ABM6RQR5_9FIRM</name>
<dbReference type="EMBL" id="CP019454">
    <property type="protein sequence ID" value="AUW93648.1"/>
    <property type="molecule type" value="Genomic_DNA"/>
</dbReference>
<sequence>MQVRCQICGTVTEIAAWTKEFENQKYGSQHPYICRACQQKIQLEAKDNQKS</sequence>
<gene>
    <name evidence="1" type="ORF">BXT84_06585</name>
</gene>